<accession>A0AAW1HGS3</accession>
<proteinExistence type="predicted"/>
<evidence type="ECO:0000313" key="3">
    <source>
        <dbReference type="Proteomes" id="UP001458880"/>
    </source>
</evidence>
<reference evidence="2 3" key="1">
    <citation type="journal article" date="2024" name="BMC Genomics">
        <title>De novo assembly and annotation of Popillia japonica's genome with initial clues to its potential as an invasive pest.</title>
        <authorList>
            <person name="Cucini C."/>
            <person name="Boschi S."/>
            <person name="Funari R."/>
            <person name="Cardaioli E."/>
            <person name="Iannotti N."/>
            <person name="Marturano G."/>
            <person name="Paoli F."/>
            <person name="Bruttini M."/>
            <person name="Carapelli A."/>
            <person name="Frati F."/>
            <person name="Nardi F."/>
        </authorList>
    </citation>
    <scope>NUCLEOTIDE SEQUENCE [LARGE SCALE GENOMIC DNA]</scope>
    <source>
        <strain evidence="2">DMR45628</strain>
    </source>
</reference>
<sequence length="182" mass="20570">MNWQVYSRVATIAVAASGFPATGIYPFEPNIFTDDDFRAADTFLERPNMPLHTVKMTKKLHLLILQSILILMKKKETKHAFAYCQNDEEVASPNTSINLNLNEEETNRDDRTEVGLSKILAKNQESQNETQALAQEDDHNISVTFEDLIPLLIPLLSTSGTQNRANTREKQHSEILTSTPKK</sequence>
<evidence type="ECO:0000313" key="2">
    <source>
        <dbReference type="EMBL" id="KAK9675212.1"/>
    </source>
</evidence>
<feature type="region of interest" description="Disordered" evidence="1">
    <location>
        <begin position="162"/>
        <end position="182"/>
    </location>
</feature>
<protein>
    <submittedName>
        <fullName evidence="2">Uncharacterized protein</fullName>
    </submittedName>
</protein>
<comment type="caution">
    <text evidence="2">The sequence shown here is derived from an EMBL/GenBank/DDBJ whole genome shotgun (WGS) entry which is preliminary data.</text>
</comment>
<dbReference type="Proteomes" id="UP001458880">
    <property type="component" value="Unassembled WGS sequence"/>
</dbReference>
<organism evidence="2 3">
    <name type="scientific">Popillia japonica</name>
    <name type="common">Japanese beetle</name>
    <dbReference type="NCBI Taxonomy" id="7064"/>
    <lineage>
        <taxon>Eukaryota</taxon>
        <taxon>Metazoa</taxon>
        <taxon>Ecdysozoa</taxon>
        <taxon>Arthropoda</taxon>
        <taxon>Hexapoda</taxon>
        <taxon>Insecta</taxon>
        <taxon>Pterygota</taxon>
        <taxon>Neoptera</taxon>
        <taxon>Endopterygota</taxon>
        <taxon>Coleoptera</taxon>
        <taxon>Polyphaga</taxon>
        <taxon>Scarabaeiformia</taxon>
        <taxon>Scarabaeidae</taxon>
        <taxon>Rutelinae</taxon>
        <taxon>Popillia</taxon>
    </lineage>
</organism>
<dbReference type="EMBL" id="JASPKY010001221">
    <property type="protein sequence ID" value="KAK9675212.1"/>
    <property type="molecule type" value="Genomic_DNA"/>
</dbReference>
<gene>
    <name evidence="2" type="ORF">QE152_g40546</name>
</gene>
<evidence type="ECO:0000256" key="1">
    <source>
        <dbReference type="SAM" id="MobiDB-lite"/>
    </source>
</evidence>
<keyword evidence="3" id="KW-1185">Reference proteome</keyword>
<name>A0AAW1HGS3_POPJA</name>
<dbReference type="AlphaFoldDB" id="A0AAW1HGS3"/>